<dbReference type="Pfam" id="PF02589">
    <property type="entry name" value="LUD_dom"/>
    <property type="match status" value="1"/>
</dbReference>
<name>A0A1V6LN59_9FLAO</name>
<dbReference type="RefSeq" id="WP_010519859.1">
    <property type="nucleotide sequence ID" value="NZ_AFOE01000052.1"/>
</dbReference>
<feature type="domain" description="LUD" evidence="1">
    <location>
        <begin position="36"/>
        <end position="173"/>
    </location>
</feature>
<gene>
    <name evidence="2" type="ORF">BUL40_14760</name>
</gene>
<accession>A0A1V6LN59</accession>
<dbReference type="Proteomes" id="UP000191680">
    <property type="component" value="Unassembled WGS sequence"/>
</dbReference>
<dbReference type="OrthoDB" id="1425114at2"/>
<reference evidence="2 3" key="1">
    <citation type="submission" date="2016-12" db="EMBL/GenBank/DDBJ databases">
        <authorList>
            <person name="Song W.-J."/>
            <person name="Kurnit D.M."/>
        </authorList>
    </citation>
    <scope>NUCLEOTIDE SEQUENCE [LARGE SCALE GENOMIC DNA]</scope>
    <source>
        <strain evidence="2 3">HSG9</strain>
    </source>
</reference>
<evidence type="ECO:0000313" key="3">
    <source>
        <dbReference type="Proteomes" id="UP000191680"/>
    </source>
</evidence>
<evidence type="ECO:0000313" key="2">
    <source>
        <dbReference type="EMBL" id="OQD41631.1"/>
    </source>
</evidence>
<evidence type="ECO:0000259" key="1">
    <source>
        <dbReference type="Pfam" id="PF02589"/>
    </source>
</evidence>
<dbReference type="InterPro" id="IPR024185">
    <property type="entry name" value="FTHF_cligase-like_sf"/>
</dbReference>
<comment type="caution">
    <text evidence="2">The sequence shown here is derived from an EMBL/GenBank/DDBJ whole genome shotgun (WGS) entry which is preliminary data.</text>
</comment>
<dbReference type="InterPro" id="IPR003741">
    <property type="entry name" value="LUD_dom"/>
</dbReference>
<dbReference type="SUPFAM" id="SSF100950">
    <property type="entry name" value="NagB/RpiA/CoA transferase-like"/>
    <property type="match status" value="1"/>
</dbReference>
<dbReference type="Gene3D" id="3.40.50.10420">
    <property type="entry name" value="NagB/RpiA/CoA transferase-like"/>
    <property type="match status" value="1"/>
</dbReference>
<protein>
    <submittedName>
        <fullName evidence="2">Lactate utilization protein B/C</fullName>
    </submittedName>
</protein>
<dbReference type="AlphaFoldDB" id="A0A1V6LN59"/>
<keyword evidence="3" id="KW-1185">Reference proteome</keyword>
<sequence>MGIFGKLFGGGKKVPKETLETRGEHMPDLKIPADEKFTIFFKKNGGKFVYCEDFEEVEEGLKNIVEENAWHDQKFLTLDKRINERFITNNISFTDKPKESEVFFTTCEHLIAHDGSVLVCSNQIMEKKLKELPSNLIIFATTSQMVENISEGLKVIKKRYPNRLPDNITTIKHFVPSAENKDDFLSYGSTSKNVYLLLLEDL</sequence>
<dbReference type="InterPro" id="IPR037171">
    <property type="entry name" value="NagB/RpiA_transferase-like"/>
</dbReference>
<organism evidence="2 3">
    <name type="scientific">Croceivirga radicis</name>
    <dbReference type="NCBI Taxonomy" id="1929488"/>
    <lineage>
        <taxon>Bacteria</taxon>
        <taxon>Pseudomonadati</taxon>
        <taxon>Bacteroidota</taxon>
        <taxon>Flavobacteriia</taxon>
        <taxon>Flavobacteriales</taxon>
        <taxon>Flavobacteriaceae</taxon>
        <taxon>Croceivirga</taxon>
    </lineage>
</organism>
<proteinExistence type="predicted"/>
<dbReference type="EMBL" id="MTBC01000012">
    <property type="protein sequence ID" value="OQD41631.1"/>
    <property type="molecule type" value="Genomic_DNA"/>
</dbReference>